<evidence type="ECO:0000256" key="1">
    <source>
        <dbReference type="SAM" id="MobiDB-lite"/>
    </source>
</evidence>
<dbReference type="AlphaFoldDB" id="A0A921U156"/>
<evidence type="ECO:0000313" key="3">
    <source>
        <dbReference type="Proteomes" id="UP000807115"/>
    </source>
</evidence>
<dbReference type="EMBL" id="CM027689">
    <property type="protein sequence ID" value="KAG0514797.1"/>
    <property type="molecule type" value="Genomic_DNA"/>
</dbReference>
<name>A0A921U156_SORBI</name>
<gene>
    <name evidence="2" type="ORF">BDA96_10G224300</name>
</gene>
<feature type="compositionally biased region" description="Polar residues" evidence="1">
    <location>
        <begin position="306"/>
        <end position="326"/>
    </location>
</feature>
<feature type="region of interest" description="Disordered" evidence="1">
    <location>
        <begin position="306"/>
        <end position="343"/>
    </location>
</feature>
<protein>
    <submittedName>
        <fullName evidence="2">Uncharacterized protein</fullName>
    </submittedName>
</protein>
<reference evidence="2" key="1">
    <citation type="journal article" date="2019" name="BMC Genomics">
        <title>A new reference genome for Sorghum bicolor reveals high levels of sequence similarity between sweet and grain genotypes: implications for the genetics of sugar metabolism.</title>
        <authorList>
            <person name="Cooper E.A."/>
            <person name="Brenton Z.W."/>
            <person name="Flinn B.S."/>
            <person name="Jenkins J."/>
            <person name="Shu S."/>
            <person name="Flowers D."/>
            <person name="Luo F."/>
            <person name="Wang Y."/>
            <person name="Xia P."/>
            <person name="Barry K."/>
            <person name="Daum C."/>
            <person name="Lipzen A."/>
            <person name="Yoshinaga Y."/>
            <person name="Schmutz J."/>
            <person name="Saski C."/>
            <person name="Vermerris W."/>
            <person name="Kresovich S."/>
        </authorList>
    </citation>
    <scope>NUCLEOTIDE SEQUENCE</scope>
</reference>
<organism evidence="2 3">
    <name type="scientific">Sorghum bicolor</name>
    <name type="common">Sorghum</name>
    <name type="synonym">Sorghum vulgare</name>
    <dbReference type="NCBI Taxonomy" id="4558"/>
    <lineage>
        <taxon>Eukaryota</taxon>
        <taxon>Viridiplantae</taxon>
        <taxon>Streptophyta</taxon>
        <taxon>Embryophyta</taxon>
        <taxon>Tracheophyta</taxon>
        <taxon>Spermatophyta</taxon>
        <taxon>Magnoliopsida</taxon>
        <taxon>Liliopsida</taxon>
        <taxon>Poales</taxon>
        <taxon>Poaceae</taxon>
        <taxon>PACMAD clade</taxon>
        <taxon>Panicoideae</taxon>
        <taxon>Andropogonodae</taxon>
        <taxon>Andropogoneae</taxon>
        <taxon>Sorghinae</taxon>
        <taxon>Sorghum</taxon>
    </lineage>
</organism>
<feature type="region of interest" description="Disordered" evidence="1">
    <location>
        <begin position="260"/>
        <end position="292"/>
    </location>
</feature>
<accession>A0A921U156</accession>
<dbReference type="Proteomes" id="UP000807115">
    <property type="component" value="Chromosome 10"/>
</dbReference>
<evidence type="ECO:0000313" key="2">
    <source>
        <dbReference type="EMBL" id="KAG0514797.1"/>
    </source>
</evidence>
<sequence>MSVPAHRNATSLAVEEDILVPLLAPLPTSAPCSNRTHRLLVPDAKLRARCRALLEKVRQDMVQLERVFRRIDDVEKRIRYSFDPVEQHLDDALQHEQPADAAQIHARLLVSYNIRSECGDDDGGWAGGEGEPSTASPSRSQVSCATMVMMTNRMGEIRHGPQMSHLRLAVGSFEARLRGCVLCLAAFPEGAVIKKRMLLHWWVAEGFVRSADEGKSRFDELIAQLWRRRAQQQEAAGFRAVVRAIYIQHRAEVRRALVRRQEGPARAAARAAPPSRSPAGSPMDSHIEVSDVERFRDMESCRNLTTRCSITDPTPTTSTGLGNPSQERPCCQPYPKDEMGKPP</sequence>
<feature type="compositionally biased region" description="Low complexity" evidence="1">
    <location>
        <begin position="264"/>
        <end position="282"/>
    </location>
</feature>
<reference evidence="2" key="2">
    <citation type="submission" date="2020-10" db="EMBL/GenBank/DDBJ databases">
        <authorList>
            <person name="Cooper E.A."/>
            <person name="Brenton Z.W."/>
            <person name="Flinn B.S."/>
            <person name="Jenkins J."/>
            <person name="Shu S."/>
            <person name="Flowers D."/>
            <person name="Luo F."/>
            <person name="Wang Y."/>
            <person name="Xia P."/>
            <person name="Barry K."/>
            <person name="Daum C."/>
            <person name="Lipzen A."/>
            <person name="Yoshinaga Y."/>
            <person name="Schmutz J."/>
            <person name="Saski C."/>
            <person name="Vermerris W."/>
            <person name="Kresovich S."/>
        </authorList>
    </citation>
    <scope>NUCLEOTIDE SEQUENCE</scope>
</reference>
<proteinExistence type="predicted"/>
<comment type="caution">
    <text evidence="2">The sequence shown here is derived from an EMBL/GenBank/DDBJ whole genome shotgun (WGS) entry which is preliminary data.</text>
</comment>